<proteinExistence type="predicted"/>
<evidence type="ECO:0000313" key="3">
    <source>
        <dbReference type="Proteomes" id="UP000004699"/>
    </source>
</evidence>
<dbReference type="HOGENOM" id="CLU_007383_8_3_6"/>
<dbReference type="SUPFAM" id="SSF51735">
    <property type="entry name" value="NAD(P)-binding Rossmann-fold domains"/>
    <property type="match status" value="1"/>
</dbReference>
<dbReference type="InterPro" id="IPR051604">
    <property type="entry name" value="Ergot_Alk_Oxidoreductase"/>
</dbReference>
<dbReference type="RefSeq" id="WP_009020137.1">
    <property type="nucleotide sequence ID" value="NZ_DS999411.1"/>
</dbReference>
<dbReference type="InterPro" id="IPR008030">
    <property type="entry name" value="NmrA-like"/>
</dbReference>
<dbReference type="eggNOG" id="COG0702">
    <property type="taxonomic scope" value="Bacteria"/>
</dbReference>
<sequence length="301" mass="31825">MQNVIVIGASGDQGAAQLVALEQAGFDVAGASRDPARHSFPGNVGKVQLDLLDGEHLQRALAPFDTVFLNLPSASFNPAEHILRGADNLIVAATAAGVERIVFNASLYVGDAPNGFVAHDTRFKIIERLIGGSVPATAVCPVIFIDNLLRDWALPSLRERGVLSYPHAETLPVSWVSLGDVASIMVALATSPDTANQKFVVGGPQALKGPETAAALSRGWDTPIDFESLPIPVFAERMGALFAGGNAGKAATIADELARIYSWYNEAAPSPFTVDMTPLVDRFGLELTTVEQWAAANPLRS</sequence>
<dbReference type="AlphaFoldDB" id="B8KRC5"/>
<name>B8KRC5_9GAMM</name>
<dbReference type="STRING" id="565045.NOR51B_1336"/>
<protein>
    <submittedName>
        <fullName evidence="2">NmrA-like family protein</fullName>
    </submittedName>
</protein>
<gene>
    <name evidence="2" type="ORF">NOR51B_1336</name>
</gene>
<organism evidence="2 3">
    <name type="scientific">Luminiphilus syltensis NOR5-1B</name>
    <dbReference type="NCBI Taxonomy" id="565045"/>
    <lineage>
        <taxon>Bacteria</taxon>
        <taxon>Pseudomonadati</taxon>
        <taxon>Pseudomonadota</taxon>
        <taxon>Gammaproteobacteria</taxon>
        <taxon>Cellvibrionales</taxon>
        <taxon>Halieaceae</taxon>
        <taxon>Luminiphilus</taxon>
    </lineage>
</organism>
<dbReference type="InterPro" id="IPR036291">
    <property type="entry name" value="NAD(P)-bd_dom_sf"/>
</dbReference>
<dbReference type="Gene3D" id="3.40.50.720">
    <property type="entry name" value="NAD(P)-binding Rossmann-like Domain"/>
    <property type="match status" value="1"/>
</dbReference>
<dbReference type="OrthoDB" id="6434603at2"/>
<feature type="domain" description="NmrA-like" evidence="1">
    <location>
        <begin position="2"/>
        <end position="293"/>
    </location>
</feature>
<reference evidence="3" key="1">
    <citation type="journal article" date="2013" name="BMC Microbiol.">
        <title>Taxonomy and evolution of bacteriochlorophyll a-containing members of the OM60/NOR5 clade of marine gammaproteobacteria: description of Luminiphilus syltensis gen. nov., sp. nov., reclassification of Haliea rubra as Pseudohaliea rubra gen. nov., comb. nov., and emendation of Chromatocurvus halotolerans.</title>
        <authorList>
            <person name="Spring S."/>
            <person name="Riedel T."/>
            <person name="Sproer C."/>
            <person name="Yan S."/>
            <person name="Harder J."/>
            <person name="Fuchs B.M."/>
        </authorList>
    </citation>
    <scope>NUCLEOTIDE SEQUENCE [LARGE SCALE GENOMIC DNA]</scope>
    <source>
        <strain evidence="3">NOR51-B</strain>
    </source>
</reference>
<accession>B8KRC5</accession>
<evidence type="ECO:0000259" key="1">
    <source>
        <dbReference type="Pfam" id="PF05368"/>
    </source>
</evidence>
<dbReference type="EMBL" id="DS999411">
    <property type="protein sequence ID" value="EED35391.1"/>
    <property type="molecule type" value="Genomic_DNA"/>
</dbReference>
<dbReference type="PANTHER" id="PTHR43162:SF1">
    <property type="entry name" value="PRESTALK A DIFFERENTIATION PROTEIN A"/>
    <property type="match status" value="1"/>
</dbReference>
<dbReference type="Proteomes" id="UP000004699">
    <property type="component" value="Unassembled WGS sequence"/>
</dbReference>
<dbReference type="PANTHER" id="PTHR43162">
    <property type="match status" value="1"/>
</dbReference>
<evidence type="ECO:0000313" key="2">
    <source>
        <dbReference type="EMBL" id="EED35391.1"/>
    </source>
</evidence>
<keyword evidence="3" id="KW-1185">Reference proteome</keyword>
<dbReference type="Pfam" id="PF05368">
    <property type="entry name" value="NmrA"/>
    <property type="match status" value="1"/>
</dbReference>